<dbReference type="SMART" id="SM00116">
    <property type="entry name" value="CBS"/>
    <property type="match status" value="3"/>
</dbReference>
<dbReference type="InterPro" id="IPR050511">
    <property type="entry name" value="AMPK_gamma/SDS23_families"/>
</dbReference>
<keyword evidence="2 3" id="KW-0129">CBS domain</keyword>
<evidence type="ECO:0000256" key="2">
    <source>
        <dbReference type="ARBA" id="ARBA00023122"/>
    </source>
</evidence>
<dbReference type="PANTHER" id="PTHR13780:SF128">
    <property type="entry name" value="CBS DOMAIN-CONTAINING PROTEIN"/>
    <property type="match status" value="1"/>
</dbReference>
<gene>
    <name evidence="6" type="ORF">ACA1_076220</name>
</gene>
<dbReference type="KEGG" id="acan:ACA1_076220"/>
<dbReference type="OrthoDB" id="449052at2759"/>
<sequence length="297" mass="33676">MMSAHTFGQTTENHHIPHTKLRMSRHEVDDRDWLELAQSTKVKDLLAAKPKQALRGLPILVDRSATIEETLQLLKDNNILSVPVVDMSGCHKGRKVDLDTFDGFVDVLDILDYLLWHMRREDAKEFFRTSITEVVRFATGSHSIIVRRRDTITAVVLALRAPLPRTVPHRVAVLDDEDRVADVLTQSDLISFFARHSARFPSLSKGTLKELGLMQPCVTVHSKTSFTDALRLLHDNRVSGIAIVDDNWVLCGCFSASDLRGITVESFYRFNTTVLDFVQEVVKTVRELVEKSHLDLH</sequence>
<feature type="domain" description="CBS" evidence="5">
    <location>
        <begin position="213"/>
        <end position="269"/>
    </location>
</feature>
<accession>L8GLR1</accession>
<dbReference type="VEuPathDB" id="AmoebaDB:ACA1_076220"/>
<dbReference type="PANTHER" id="PTHR13780">
    <property type="entry name" value="AMP-ACTIVATED PROTEIN KINASE, GAMMA REGULATORY SUBUNIT"/>
    <property type="match status" value="1"/>
</dbReference>
<feature type="compositionally biased region" description="Polar residues" evidence="4">
    <location>
        <begin position="1"/>
        <end position="11"/>
    </location>
</feature>
<evidence type="ECO:0000313" key="6">
    <source>
        <dbReference type="EMBL" id="ELR13779.1"/>
    </source>
</evidence>
<dbReference type="GeneID" id="14914416"/>
<dbReference type="Pfam" id="PF00571">
    <property type="entry name" value="CBS"/>
    <property type="match status" value="2"/>
</dbReference>
<keyword evidence="1" id="KW-0677">Repeat</keyword>
<name>L8GLR1_ACACF</name>
<dbReference type="Proteomes" id="UP000011083">
    <property type="component" value="Unassembled WGS sequence"/>
</dbReference>
<evidence type="ECO:0000259" key="5">
    <source>
        <dbReference type="PROSITE" id="PS51371"/>
    </source>
</evidence>
<organism evidence="6 7">
    <name type="scientific">Acanthamoeba castellanii (strain ATCC 30010 / Neff)</name>
    <dbReference type="NCBI Taxonomy" id="1257118"/>
    <lineage>
        <taxon>Eukaryota</taxon>
        <taxon>Amoebozoa</taxon>
        <taxon>Discosea</taxon>
        <taxon>Longamoebia</taxon>
        <taxon>Centramoebida</taxon>
        <taxon>Acanthamoebidae</taxon>
        <taxon>Acanthamoeba</taxon>
    </lineage>
</organism>
<dbReference type="SUPFAM" id="SSF54631">
    <property type="entry name" value="CBS-domain pair"/>
    <property type="match status" value="2"/>
</dbReference>
<dbReference type="OMA" id="ARMANTH"/>
<reference evidence="6 7" key="1">
    <citation type="journal article" date="2013" name="Genome Biol.">
        <title>Genome of Acanthamoeba castellanii highlights extensive lateral gene transfer and early evolution of tyrosine kinase signaling.</title>
        <authorList>
            <person name="Clarke M."/>
            <person name="Lohan A.J."/>
            <person name="Liu B."/>
            <person name="Lagkouvardos I."/>
            <person name="Roy S."/>
            <person name="Zafar N."/>
            <person name="Bertelli C."/>
            <person name="Schilde C."/>
            <person name="Kianianmomeni A."/>
            <person name="Burglin T.R."/>
            <person name="Frech C."/>
            <person name="Turcotte B."/>
            <person name="Kopec K.O."/>
            <person name="Synnott J.M."/>
            <person name="Choo C."/>
            <person name="Paponov I."/>
            <person name="Finkler A."/>
            <person name="Soon Heng Tan C."/>
            <person name="Hutchins A.P."/>
            <person name="Weinmeier T."/>
            <person name="Rattei T."/>
            <person name="Chu J.S."/>
            <person name="Gimenez G."/>
            <person name="Irimia M."/>
            <person name="Rigden D.J."/>
            <person name="Fitzpatrick D.A."/>
            <person name="Lorenzo-Morales J."/>
            <person name="Bateman A."/>
            <person name="Chiu C.H."/>
            <person name="Tang P."/>
            <person name="Hegemann P."/>
            <person name="Fromm H."/>
            <person name="Raoult D."/>
            <person name="Greub G."/>
            <person name="Miranda-Saavedra D."/>
            <person name="Chen N."/>
            <person name="Nash P."/>
            <person name="Ginger M.L."/>
            <person name="Horn M."/>
            <person name="Schaap P."/>
            <person name="Caler L."/>
            <person name="Loftus B."/>
        </authorList>
    </citation>
    <scope>NUCLEOTIDE SEQUENCE [LARGE SCALE GENOMIC DNA]</scope>
    <source>
        <strain evidence="6 7">Neff</strain>
    </source>
</reference>
<evidence type="ECO:0000256" key="1">
    <source>
        <dbReference type="ARBA" id="ARBA00022737"/>
    </source>
</evidence>
<dbReference type="AlphaFoldDB" id="L8GLR1"/>
<dbReference type="EMBL" id="KB008074">
    <property type="protein sequence ID" value="ELR13779.1"/>
    <property type="molecule type" value="Genomic_DNA"/>
</dbReference>
<dbReference type="InterPro" id="IPR046342">
    <property type="entry name" value="CBS_dom_sf"/>
</dbReference>
<evidence type="ECO:0000256" key="3">
    <source>
        <dbReference type="PROSITE-ProRule" id="PRU00703"/>
    </source>
</evidence>
<dbReference type="PROSITE" id="PS51371">
    <property type="entry name" value="CBS"/>
    <property type="match status" value="2"/>
</dbReference>
<feature type="region of interest" description="Disordered" evidence="4">
    <location>
        <begin position="1"/>
        <end position="21"/>
    </location>
</feature>
<dbReference type="InterPro" id="IPR000644">
    <property type="entry name" value="CBS_dom"/>
</dbReference>
<dbReference type="STRING" id="1257118.L8GLR1"/>
<protein>
    <submittedName>
        <fullName evidence="6">CBS domain containing protein</fullName>
    </submittedName>
</protein>
<evidence type="ECO:0000313" key="7">
    <source>
        <dbReference type="Proteomes" id="UP000011083"/>
    </source>
</evidence>
<dbReference type="RefSeq" id="XP_004335792.1">
    <property type="nucleotide sequence ID" value="XM_004335744.1"/>
</dbReference>
<feature type="domain" description="CBS" evidence="5">
    <location>
        <begin position="53"/>
        <end position="125"/>
    </location>
</feature>
<proteinExistence type="predicted"/>
<dbReference type="Gene3D" id="3.10.580.10">
    <property type="entry name" value="CBS-domain"/>
    <property type="match status" value="2"/>
</dbReference>
<keyword evidence="7" id="KW-1185">Reference proteome</keyword>
<evidence type="ECO:0000256" key="4">
    <source>
        <dbReference type="SAM" id="MobiDB-lite"/>
    </source>
</evidence>